<dbReference type="EMBL" id="QGMH01000103">
    <property type="protein sequence ID" value="TVY25214.1"/>
    <property type="molecule type" value="Genomic_DNA"/>
</dbReference>
<dbReference type="GeneID" id="41986280"/>
<gene>
    <name evidence="2" type="ORF">LHYA1_G006082</name>
</gene>
<proteinExistence type="predicted"/>
<organism evidence="2 3">
    <name type="scientific">Lachnellula hyalina</name>
    <dbReference type="NCBI Taxonomy" id="1316788"/>
    <lineage>
        <taxon>Eukaryota</taxon>
        <taxon>Fungi</taxon>
        <taxon>Dikarya</taxon>
        <taxon>Ascomycota</taxon>
        <taxon>Pezizomycotina</taxon>
        <taxon>Leotiomycetes</taxon>
        <taxon>Helotiales</taxon>
        <taxon>Lachnaceae</taxon>
        <taxon>Lachnellula</taxon>
    </lineage>
</organism>
<dbReference type="AlphaFoldDB" id="A0A8H8QYR4"/>
<protein>
    <submittedName>
        <fullName evidence="2">Uncharacterized protein</fullName>
    </submittedName>
</protein>
<keyword evidence="3" id="KW-1185">Reference proteome</keyword>
<evidence type="ECO:0000256" key="1">
    <source>
        <dbReference type="SAM" id="MobiDB-lite"/>
    </source>
</evidence>
<name>A0A8H8QYR4_9HELO</name>
<comment type="caution">
    <text evidence="2">The sequence shown here is derived from an EMBL/GenBank/DDBJ whole genome shotgun (WGS) entry which is preliminary data.</text>
</comment>
<dbReference type="RefSeq" id="XP_031004002.1">
    <property type="nucleotide sequence ID" value="XM_031151023.1"/>
</dbReference>
<accession>A0A8H8QYR4</accession>
<evidence type="ECO:0000313" key="2">
    <source>
        <dbReference type="EMBL" id="TVY25214.1"/>
    </source>
</evidence>
<evidence type="ECO:0000313" key="3">
    <source>
        <dbReference type="Proteomes" id="UP000431533"/>
    </source>
</evidence>
<sequence length="63" mass="6943">MVITLSGTTIKKEFRRRNPAINTITTYYHFQEGGAAAIPHESNAIKEDQPLAGSRLGREASVK</sequence>
<reference evidence="2 3" key="1">
    <citation type="submission" date="2018-05" db="EMBL/GenBank/DDBJ databases">
        <title>Genome sequencing and assembly of the regulated plant pathogen Lachnellula willkommii and related sister species for the development of diagnostic species identification markers.</title>
        <authorList>
            <person name="Giroux E."/>
            <person name="Bilodeau G."/>
        </authorList>
    </citation>
    <scope>NUCLEOTIDE SEQUENCE [LARGE SCALE GENOMIC DNA]</scope>
    <source>
        <strain evidence="2 3">CBS 185.66</strain>
    </source>
</reference>
<feature type="region of interest" description="Disordered" evidence="1">
    <location>
        <begin position="44"/>
        <end position="63"/>
    </location>
</feature>
<dbReference type="Proteomes" id="UP000431533">
    <property type="component" value="Unassembled WGS sequence"/>
</dbReference>